<gene>
    <name evidence="1" type="ORF">MM415B02211_0013</name>
</gene>
<evidence type="ECO:0000313" key="1">
    <source>
        <dbReference type="EMBL" id="QJA85517.1"/>
    </source>
</evidence>
<sequence>MGFTIVHPNQLQVVDMPVLAADIIYTGSIVSDCVTTAATPLEGVSPIGAARGAADTTNKTIPYGVVIGNNNVSGNIQSSSTYKTEYITQVATSGVWGSTTQYEGVEGPWVKGDKQAMVKVALIGPETILRGNIYNAAVGTAPTLLTATTGCGGDGIGMTTNALGIANVANFGTVYMRTGANAGIYRTTTSTSQTAHTWLMGMPGTIEIGDTAIITPGLRTHGHCRMQLDAEALYINVGAALTSYYSIVVVRLDLSEAGKEYVEFRFGGDHFSAMRT</sequence>
<protein>
    <submittedName>
        <fullName evidence="1">Uncharacterized protein</fullName>
    </submittedName>
</protein>
<reference evidence="1" key="1">
    <citation type="submission" date="2020-03" db="EMBL/GenBank/DDBJ databases">
        <title>The deep terrestrial virosphere.</title>
        <authorList>
            <person name="Holmfeldt K."/>
            <person name="Nilsson E."/>
            <person name="Simone D."/>
            <person name="Lopez-Fernandez M."/>
            <person name="Wu X."/>
            <person name="de Brujin I."/>
            <person name="Lundin D."/>
            <person name="Andersson A."/>
            <person name="Bertilsson S."/>
            <person name="Dopson M."/>
        </authorList>
    </citation>
    <scope>NUCLEOTIDE SEQUENCE</scope>
    <source>
        <strain evidence="1">MM415B02211</strain>
    </source>
</reference>
<organism evidence="1">
    <name type="scientific">viral metagenome</name>
    <dbReference type="NCBI Taxonomy" id="1070528"/>
    <lineage>
        <taxon>unclassified sequences</taxon>
        <taxon>metagenomes</taxon>
        <taxon>organismal metagenomes</taxon>
    </lineage>
</organism>
<accession>A0A6M3KTX0</accession>
<proteinExistence type="predicted"/>
<dbReference type="AlphaFoldDB" id="A0A6M3KTX0"/>
<dbReference type="EMBL" id="MT142579">
    <property type="protein sequence ID" value="QJA85517.1"/>
    <property type="molecule type" value="Genomic_DNA"/>
</dbReference>
<name>A0A6M3KTX0_9ZZZZ</name>